<dbReference type="InterPro" id="IPR038286">
    <property type="entry name" value="IPK_sf"/>
</dbReference>
<dbReference type="FunFam" id="3.30.470.160:FF:000001">
    <property type="entry name" value="Kinase"/>
    <property type="match status" value="1"/>
</dbReference>
<name>A0A7R8UW43_HERIL</name>
<feature type="compositionally biased region" description="Polar residues" evidence="7">
    <location>
        <begin position="230"/>
        <end position="250"/>
    </location>
</feature>
<dbReference type="Proteomes" id="UP000594454">
    <property type="component" value="Chromosome 4"/>
</dbReference>
<evidence type="ECO:0000256" key="1">
    <source>
        <dbReference type="ARBA" id="ARBA00007374"/>
    </source>
</evidence>
<accession>A0A7R8UW43</accession>
<evidence type="ECO:0000313" key="8">
    <source>
        <dbReference type="EMBL" id="CAD7087719.1"/>
    </source>
</evidence>
<dbReference type="InterPro" id="IPR005522">
    <property type="entry name" value="IPK"/>
</dbReference>
<evidence type="ECO:0000256" key="7">
    <source>
        <dbReference type="SAM" id="MobiDB-lite"/>
    </source>
</evidence>
<reference evidence="8 9" key="1">
    <citation type="submission" date="2020-11" db="EMBL/GenBank/DDBJ databases">
        <authorList>
            <person name="Wallbank WR R."/>
            <person name="Pardo Diaz C."/>
            <person name="Kozak K."/>
            <person name="Martin S."/>
            <person name="Jiggins C."/>
            <person name="Moest M."/>
            <person name="Warren A I."/>
            <person name="Generalovic N T."/>
            <person name="Byers J.R.P. K."/>
            <person name="Montejo-Kovacevich G."/>
            <person name="Yen C E."/>
        </authorList>
    </citation>
    <scope>NUCLEOTIDE SEQUENCE [LARGE SCALE GENOMIC DNA]</scope>
</reference>
<evidence type="ECO:0000256" key="4">
    <source>
        <dbReference type="ARBA" id="ARBA00022777"/>
    </source>
</evidence>
<keyword evidence="9" id="KW-1185">Reference proteome</keyword>
<dbReference type="PANTHER" id="PTHR12400:SF97">
    <property type="entry name" value="KINASE"/>
    <property type="match status" value="1"/>
</dbReference>
<keyword evidence="5" id="KW-0067">ATP-binding</keyword>
<evidence type="ECO:0000256" key="6">
    <source>
        <dbReference type="RuleBase" id="RU363090"/>
    </source>
</evidence>
<dbReference type="GO" id="GO:0005634">
    <property type="term" value="C:nucleus"/>
    <property type="evidence" value="ECO:0007669"/>
    <property type="project" value="TreeGrafter"/>
</dbReference>
<organism evidence="8 9">
    <name type="scientific">Hermetia illucens</name>
    <name type="common">Black soldier fly</name>
    <dbReference type="NCBI Taxonomy" id="343691"/>
    <lineage>
        <taxon>Eukaryota</taxon>
        <taxon>Metazoa</taxon>
        <taxon>Ecdysozoa</taxon>
        <taxon>Arthropoda</taxon>
        <taxon>Hexapoda</taxon>
        <taxon>Insecta</taxon>
        <taxon>Pterygota</taxon>
        <taxon>Neoptera</taxon>
        <taxon>Endopterygota</taxon>
        <taxon>Diptera</taxon>
        <taxon>Brachycera</taxon>
        <taxon>Stratiomyomorpha</taxon>
        <taxon>Stratiomyidae</taxon>
        <taxon>Hermetiinae</taxon>
        <taxon>Hermetia</taxon>
    </lineage>
</organism>
<evidence type="ECO:0000256" key="5">
    <source>
        <dbReference type="ARBA" id="ARBA00022840"/>
    </source>
</evidence>
<dbReference type="AlphaFoldDB" id="A0A7R8UW43"/>
<keyword evidence="2 6" id="KW-0808">Transferase</keyword>
<evidence type="ECO:0000256" key="3">
    <source>
        <dbReference type="ARBA" id="ARBA00022741"/>
    </source>
</evidence>
<feature type="compositionally biased region" description="Acidic residues" evidence="7">
    <location>
        <begin position="275"/>
        <end position="287"/>
    </location>
</feature>
<feature type="region of interest" description="Disordered" evidence="7">
    <location>
        <begin position="214"/>
        <end position="250"/>
    </location>
</feature>
<keyword evidence="3" id="KW-0547">Nucleotide-binding</keyword>
<dbReference type="GO" id="GO:0005737">
    <property type="term" value="C:cytoplasm"/>
    <property type="evidence" value="ECO:0007669"/>
    <property type="project" value="TreeGrafter"/>
</dbReference>
<protein>
    <recommendedName>
        <fullName evidence="6">Kinase</fullName>
        <ecNumber evidence="6">2.7.-.-</ecNumber>
    </recommendedName>
</protein>
<comment type="similarity">
    <text evidence="1 6">Belongs to the inositol phosphokinase (IPK) family.</text>
</comment>
<dbReference type="GO" id="GO:0005524">
    <property type="term" value="F:ATP binding"/>
    <property type="evidence" value="ECO:0007669"/>
    <property type="project" value="UniProtKB-KW"/>
</dbReference>
<dbReference type="EMBL" id="LR899012">
    <property type="protein sequence ID" value="CAD7087719.1"/>
    <property type="molecule type" value="Genomic_DNA"/>
</dbReference>
<feature type="region of interest" description="Disordered" evidence="7">
    <location>
        <begin position="50"/>
        <end position="149"/>
    </location>
</feature>
<feature type="region of interest" description="Disordered" evidence="7">
    <location>
        <begin position="267"/>
        <end position="298"/>
    </location>
</feature>
<dbReference type="OrthoDB" id="338650at2759"/>
<dbReference type="GO" id="GO:0032958">
    <property type="term" value="P:inositol phosphate biosynthetic process"/>
    <property type="evidence" value="ECO:0007669"/>
    <property type="project" value="InterPro"/>
</dbReference>
<keyword evidence="4 6" id="KW-0418">Kinase</keyword>
<proteinExistence type="inferred from homology"/>
<evidence type="ECO:0000313" key="9">
    <source>
        <dbReference type="Proteomes" id="UP000594454"/>
    </source>
</evidence>
<dbReference type="PANTHER" id="PTHR12400">
    <property type="entry name" value="INOSITOL POLYPHOSPHATE KINASE"/>
    <property type="match status" value="1"/>
</dbReference>
<gene>
    <name evidence="8" type="ORF">HERILL_LOCUS10405</name>
</gene>
<evidence type="ECO:0000256" key="2">
    <source>
        <dbReference type="ARBA" id="ARBA00022679"/>
    </source>
</evidence>
<dbReference type="GO" id="GO:0000828">
    <property type="term" value="F:inositol hexakisphosphate kinase activity"/>
    <property type="evidence" value="ECO:0007669"/>
    <property type="project" value="TreeGrafter"/>
</dbReference>
<dbReference type="InParanoid" id="A0A7R8UW43"/>
<dbReference type="Gene3D" id="3.30.470.160">
    <property type="entry name" value="Inositol polyphosphate kinase"/>
    <property type="match status" value="1"/>
</dbReference>
<dbReference type="Pfam" id="PF03770">
    <property type="entry name" value="IPK"/>
    <property type="match status" value="1"/>
</dbReference>
<dbReference type="SUPFAM" id="SSF56104">
    <property type="entry name" value="SAICAR synthase-like"/>
    <property type="match status" value="1"/>
</dbReference>
<feature type="compositionally biased region" description="Basic and acidic residues" evidence="7">
    <location>
        <begin position="288"/>
        <end position="298"/>
    </location>
</feature>
<sequence>MSICAYPQVRIYEDFDKMSAKEVYYNEAGNKITVKLLHYPDISPDEFHKLRFDDDDANGDHANSDQGITGTNEVAGAITMNSKQDKAESSNNSESESEVCSLNGNERDNEEEGDGKRVTSEGIEPLSSTPSDDGSGARKPLRKKSSGNLMHKCSKAFAKAHGISTTTQPLVLPSIIPPPGCASIMDQVQLYGAPSSPSSSPGVGTSAVSDAAGFGVNSNPSKNAKFGSLRKNQTSQSRRSPSPANQSASTLCPGYAQYQKSLLEVPMPRDYGDASSDDLSSEWDSDVPETKSAIKDQKPSGWRKIRNIVQWTPFFQTYKKQRYPWVQLAGHQGNFKAGPEQGTVLKKLCPKEELCFKVLMSDVLRPYVPEYKGQVTSEDGELYLQLQDLLSDFHQPCVMDCKIGVRTYLEEELSKAKEKPKLRKDMYEKMIQIDPEAPSEEEHRAKGVTKPRYMVWRETISSTATLGFRIEGIKKSDGTSSKDFKTTKSREQIKDAFKEFTDCFPHAVPKYLQRLQAIRGTLECSDFFQSHEMIGSSLLFVHDRNSAGVWLIDFAKTVNLPSELQIDHSTTWKVGNHEDGYLIGINNLIDIFGEITEELANEMASNAATPTPTATILDSEDSELIMAEALGGRSDSIYSDATSRGKRTSSVGDWDTDSLCDSSLALNKLSIKDDEAEITKSG</sequence>
<dbReference type="EC" id="2.7.-.-" evidence="6"/>
<feature type="compositionally biased region" description="Basic and acidic residues" evidence="7">
    <location>
        <begin position="50"/>
        <end position="63"/>
    </location>
</feature>
<dbReference type="GO" id="GO:0046854">
    <property type="term" value="P:phosphatidylinositol phosphate biosynthetic process"/>
    <property type="evidence" value="ECO:0007669"/>
    <property type="project" value="TreeGrafter"/>
</dbReference>